<keyword evidence="1" id="KW-1133">Transmembrane helix</keyword>
<dbReference type="EMBL" id="DXDA01000015">
    <property type="protein sequence ID" value="HIY68069.1"/>
    <property type="molecule type" value="Genomic_DNA"/>
</dbReference>
<keyword evidence="1" id="KW-0812">Transmembrane</keyword>
<organism evidence="2 3">
    <name type="scientific">Candidatus Alistipes intestinigallinarum</name>
    <dbReference type="NCBI Taxonomy" id="2838440"/>
    <lineage>
        <taxon>Bacteria</taxon>
        <taxon>Pseudomonadati</taxon>
        <taxon>Bacteroidota</taxon>
        <taxon>Bacteroidia</taxon>
        <taxon>Bacteroidales</taxon>
        <taxon>Rikenellaceae</taxon>
        <taxon>Alistipes</taxon>
    </lineage>
</organism>
<feature type="transmembrane region" description="Helical" evidence="1">
    <location>
        <begin position="143"/>
        <end position="164"/>
    </location>
</feature>
<evidence type="ECO:0000313" key="3">
    <source>
        <dbReference type="Proteomes" id="UP000886844"/>
    </source>
</evidence>
<protein>
    <submittedName>
        <fullName evidence="2">Rod shape-determining protein MreD</fullName>
    </submittedName>
</protein>
<proteinExistence type="predicted"/>
<comment type="caution">
    <text evidence="2">The sequence shown here is derived from an EMBL/GenBank/DDBJ whole genome shotgun (WGS) entry which is preliminary data.</text>
</comment>
<dbReference type="Proteomes" id="UP000886844">
    <property type="component" value="Unassembled WGS sequence"/>
</dbReference>
<keyword evidence="1" id="KW-0472">Membrane</keyword>
<feature type="transmembrane region" description="Helical" evidence="1">
    <location>
        <begin position="6"/>
        <end position="22"/>
    </location>
</feature>
<feature type="transmembrane region" description="Helical" evidence="1">
    <location>
        <begin position="113"/>
        <end position="131"/>
    </location>
</feature>
<name>A0A9D1YYA6_9BACT</name>
<evidence type="ECO:0000256" key="1">
    <source>
        <dbReference type="SAM" id="Phobius"/>
    </source>
</evidence>
<reference evidence="2" key="2">
    <citation type="submission" date="2021-04" db="EMBL/GenBank/DDBJ databases">
        <authorList>
            <person name="Gilroy R."/>
        </authorList>
    </citation>
    <scope>NUCLEOTIDE SEQUENCE</scope>
    <source>
        <strain evidence="2">5134</strain>
    </source>
</reference>
<reference evidence="2" key="1">
    <citation type="journal article" date="2021" name="PeerJ">
        <title>Extensive microbial diversity within the chicken gut microbiome revealed by metagenomics and culture.</title>
        <authorList>
            <person name="Gilroy R."/>
            <person name="Ravi A."/>
            <person name="Getino M."/>
            <person name="Pursley I."/>
            <person name="Horton D.L."/>
            <person name="Alikhan N.F."/>
            <person name="Baker D."/>
            <person name="Gharbi K."/>
            <person name="Hall N."/>
            <person name="Watson M."/>
            <person name="Adriaenssens E.M."/>
            <person name="Foster-Nyarko E."/>
            <person name="Jarju S."/>
            <person name="Secka A."/>
            <person name="Antonio M."/>
            <person name="Oren A."/>
            <person name="Chaudhuri R.R."/>
            <person name="La Ragione R."/>
            <person name="Hildebrand F."/>
            <person name="Pallen M.J."/>
        </authorList>
    </citation>
    <scope>NUCLEOTIDE SEQUENCE</scope>
    <source>
        <strain evidence="2">5134</strain>
    </source>
</reference>
<feature type="transmembrane region" description="Helical" evidence="1">
    <location>
        <begin position="57"/>
        <end position="83"/>
    </location>
</feature>
<evidence type="ECO:0000313" key="2">
    <source>
        <dbReference type="EMBL" id="HIY68069.1"/>
    </source>
</evidence>
<accession>A0A9D1YYA6</accession>
<sequence length="172" mass="18859">MYRTLPYIGLFAAVVLLQVFLFDNLSISVYLNPLVYVVFIALLPLDAQPVSLLGSGLLLGITMDCAMGAAGINTIATLPIAFFRPSLAGMICGRENVREGGIPSPDRLGSRKFFAFLLVLTLIHHTIFFLLEALSWRLLPHTILRILLSSALSVAFGWIVTRIFTAKIPARV</sequence>
<gene>
    <name evidence="2" type="ORF">H9828_01485</name>
</gene>
<dbReference type="AlphaFoldDB" id="A0A9D1YYA6"/>